<reference evidence="3 4" key="1">
    <citation type="journal article" date="2016" name="Nat. Commun.">
        <title>Ectomycorrhizal ecology is imprinted in the genome of the dominant symbiotic fungus Cenococcum geophilum.</title>
        <authorList>
            <consortium name="DOE Joint Genome Institute"/>
            <person name="Peter M."/>
            <person name="Kohler A."/>
            <person name="Ohm R.A."/>
            <person name="Kuo A."/>
            <person name="Krutzmann J."/>
            <person name="Morin E."/>
            <person name="Arend M."/>
            <person name="Barry K.W."/>
            <person name="Binder M."/>
            <person name="Choi C."/>
            <person name="Clum A."/>
            <person name="Copeland A."/>
            <person name="Grisel N."/>
            <person name="Haridas S."/>
            <person name="Kipfer T."/>
            <person name="LaButti K."/>
            <person name="Lindquist E."/>
            <person name="Lipzen A."/>
            <person name="Maire R."/>
            <person name="Meier B."/>
            <person name="Mihaltcheva S."/>
            <person name="Molinier V."/>
            <person name="Murat C."/>
            <person name="Poggeler S."/>
            <person name="Quandt C.A."/>
            <person name="Sperisen C."/>
            <person name="Tritt A."/>
            <person name="Tisserant E."/>
            <person name="Crous P.W."/>
            <person name="Henrissat B."/>
            <person name="Nehls U."/>
            <person name="Egli S."/>
            <person name="Spatafora J.W."/>
            <person name="Grigoriev I.V."/>
            <person name="Martin F.M."/>
        </authorList>
    </citation>
    <scope>NUCLEOTIDE SEQUENCE [LARGE SCALE GENOMIC DNA]</scope>
    <source>
        <strain evidence="3 4">CBS 459.81</strain>
    </source>
</reference>
<dbReference type="Pfam" id="PF07110">
    <property type="entry name" value="EthD"/>
    <property type="match status" value="1"/>
</dbReference>
<keyword evidence="4" id="KW-1185">Reference proteome</keyword>
<proteinExistence type="inferred from homology"/>
<name>A0A8E2EDK8_9PEZI</name>
<dbReference type="AlphaFoldDB" id="A0A8E2EDK8"/>
<protein>
    <recommendedName>
        <fullName evidence="2">EthD domain-containing protein</fullName>
    </recommendedName>
</protein>
<accession>A0A8E2EDK8</accession>
<organism evidence="3 4">
    <name type="scientific">Lepidopterella palustris CBS 459.81</name>
    <dbReference type="NCBI Taxonomy" id="1314670"/>
    <lineage>
        <taxon>Eukaryota</taxon>
        <taxon>Fungi</taxon>
        <taxon>Dikarya</taxon>
        <taxon>Ascomycota</taxon>
        <taxon>Pezizomycotina</taxon>
        <taxon>Dothideomycetes</taxon>
        <taxon>Pleosporomycetidae</taxon>
        <taxon>Mytilinidiales</taxon>
        <taxon>Argynnaceae</taxon>
        <taxon>Lepidopterella</taxon>
    </lineage>
</organism>
<gene>
    <name evidence="3" type="ORF">K432DRAFT_294062</name>
</gene>
<evidence type="ECO:0000256" key="1">
    <source>
        <dbReference type="ARBA" id="ARBA00005986"/>
    </source>
</evidence>
<evidence type="ECO:0000259" key="2">
    <source>
        <dbReference type="Pfam" id="PF07110"/>
    </source>
</evidence>
<dbReference type="OrthoDB" id="3183782at2759"/>
<sequence>MSTQNTSAAPPITLMALITKKKELTWDEFSEYWRISHARLVAPWLEKRGVLKYRQIHLSRDSDAVINGDSAGVLDSEHNTGGVEVFQCDGILELELPSFQTWIDLMKDPYYADVVVHDERKFFDAKKVVMGIGSSVVPVENGKARI</sequence>
<dbReference type="Proteomes" id="UP000250266">
    <property type="component" value="Unassembled WGS sequence"/>
</dbReference>
<dbReference type="InterPro" id="IPR009799">
    <property type="entry name" value="EthD_dom"/>
</dbReference>
<dbReference type="GO" id="GO:0016491">
    <property type="term" value="F:oxidoreductase activity"/>
    <property type="evidence" value="ECO:0007669"/>
    <property type="project" value="InterPro"/>
</dbReference>
<dbReference type="EMBL" id="KV744900">
    <property type="protein sequence ID" value="OCK82072.1"/>
    <property type="molecule type" value="Genomic_DNA"/>
</dbReference>
<dbReference type="SUPFAM" id="SSF54909">
    <property type="entry name" value="Dimeric alpha+beta barrel"/>
    <property type="match status" value="1"/>
</dbReference>
<evidence type="ECO:0000313" key="3">
    <source>
        <dbReference type="EMBL" id="OCK82072.1"/>
    </source>
</evidence>
<comment type="similarity">
    <text evidence="1">Belongs to the tpcK family.</text>
</comment>
<dbReference type="InterPro" id="IPR011008">
    <property type="entry name" value="Dimeric_a/b-barrel"/>
</dbReference>
<feature type="domain" description="EthD" evidence="2">
    <location>
        <begin position="21"/>
        <end position="125"/>
    </location>
</feature>
<dbReference type="Gene3D" id="3.30.70.100">
    <property type="match status" value="1"/>
</dbReference>
<evidence type="ECO:0000313" key="4">
    <source>
        <dbReference type="Proteomes" id="UP000250266"/>
    </source>
</evidence>